<protein>
    <submittedName>
        <fullName evidence="2">Molybdopterin-guanine dinucleotide biosynthesis adapter protein</fullName>
    </submittedName>
</protein>
<sequence length="162" mass="18091">MKTIGIIGWKNSGKTTLVCKLVSNIKNRGLSVSTIKHTHHHDVEIDQPGKDSYQHRKAGANEVILATHNGWMIFHEQPTEPELSEVIARVQPVDVLLVEGYKLHDHPKILVYRPEMEKELLTHKISNVIAVASDQPIDDCPVPVLDLNNAEQIADFLLAADV</sequence>
<accession>A0ABN8ELL4</accession>
<evidence type="ECO:0000313" key="3">
    <source>
        <dbReference type="Proteomes" id="UP000838100"/>
    </source>
</evidence>
<reference evidence="2" key="1">
    <citation type="submission" date="2021-12" db="EMBL/GenBank/DDBJ databases">
        <authorList>
            <person name="Rodrigo-Torres L."/>
            <person name="Arahal R. D."/>
            <person name="Lucena T."/>
        </authorList>
    </citation>
    <scope>NUCLEOTIDE SEQUENCE</scope>
    <source>
        <strain evidence="2">CECT 8267</strain>
    </source>
</reference>
<dbReference type="InterPro" id="IPR027417">
    <property type="entry name" value="P-loop_NTPase"/>
</dbReference>
<dbReference type="InterPro" id="IPR052539">
    <property type="entry name" value="MGD_biosynthesis_adapter"/>
</dbReference>
<organism evidence="2 3">
    <name type="scientific">Sinobacterium norvegicum</name>
    <dbReference type="NCBI Taxonomy" id="1641715"/>
    <lineage>
        <taxon>Bacteria</taxon>
        <taxon>Pseudomonadati</taxon>
        <taxon>Pseudomonadota</taxon>
        <taxon>Gammaproteobacteria</taxon>
        <taxon>Cellvibrionales</taxon>
        <taxon>Spongiibacteraceae</taxon>
        <taxon>Sinobacterium</taxon>
    </lineage>
</organism>
<proteinExistence type="predicted"/>
<dbReference type="Gene3D" id="3.40.50.300">
    <property type="entry name" value="P-loop containing nucleotide triphosphate hydrolases"/>
    <property type="match status" value="1"/>
</dbReference>
<evidence type="ECO:0000313" key="2">
    <source>
        <dbReference type="EMBL" id="CAH0992055.1"/>
    </source>
</evidence>
<dbReference type="Proteomes" id="UP000838100">
    <property type="component" value="Unassembled WGS sequence"/>
</dbReference>
<dbReference type="InterPro" id="IPR004435">
    <property type="entry name" value="MobB_dom"/>
</dbReference>
<dbReference type="RefSeq" id="WP_237444751.1">
    <property type="nucleotide sequence ID" value="NZ_CAKLPX010000002.1"/>
</dbReference>
<keyword evidence="3" id="KW-1185">Reference proteome</keyword>
<comment type="caution">
    <text evidence="2">The sequence shown here is derived from an EMBL/GenBank/DDBJ whole genome shotgun (WGS) entry which is preliminary data.</text>
</comment>
<dbReference type="PANTHER" id="PTHR40072">
    <property type="entry name" value="MOLYBDOPTERIN-GUANINE DINUCLEOTIDE BIOSYNTHESIS ADAPTER PROTEIN-RELATED"/>
    <property type="match status" value="1"/>
</dbReference>
<feature type="domain" description="Molybdopterin-guanine dinucleotide biosynthesis protein B (MobB)" evidence="1">
    <location>
        <begin position="4"/>
        <end position="134"/>
    </location>
</feature>
<dbReference type="Pfam" id="PF03205">
    <property type="entry name" value="MobB"/>
    <property type="match status" value="1"/>
</dbReference>
<dbReference type="SUPFAM" id="SSF52540">
    <property type="entry name" value="P-loop containing nucleoside triphosphate hydrolases"/>
    <property type="match status" value="1"/>
</dbReference>
<name>A0ABN8ELL4_9GAMM</name>
<evidence type="ECO:0000259" key="1">
    <source>
        <dbReference type="Pfam" id="PF03205"/>
    </source>
</evidence>
<gene>
    <name evidence="2" type="primary">mobB</name>
    <name evidence="2" type="ORF">SIN8267_02170</name>
</gene>
<dbReference type="CDD" id="cd03116">
    <property type="entry name" value="MobB"/>
    <property type="match status" value="1"/>
</dbReference>
<dbReference type="PANTHER" id="PTHR40072:SF1">
    <property type="entry name" value="MOLYBDOPTERIN-GUANINE DINUCLEOTIDE BIOSYNTHESIS ADAPTER PROTEIN"/>
    <property type="match status" value="1"/>
</dbReference>
<dbReference type="EMBL" id="CAKLPX010000002">
    <property type="protein sequence ID" value="CAH0992055.1"/>
    <property type="molecule type" value="Genomic_DNA"/>
</dbReference>
<dbReference type="NCBIfam" id="TIGR00176">
    <property type="entry name" value="mobB"/>
    <property type="match status" value="1"/>
</dbReference>